<accession>A0A2A6BB00</accession>
<dbReference type="EnsemblMetazoa" id="PPA15170.1">
    <property type="protein sequence ID" value="PPA15170.1"/>
    <property type="gene ID" value="WBGene00104724"/>
</dbReference>
<evidence type="ECO:0000313" key="1">
    <source>
        <dbReference type="EnsemblMetazoa" id="PPA15170.1"/>
    </source>
</evidence>
<keyword evidence="2" id="KW-1185">Reference proteome</keyword>
<proteinExistence type="predicted"/>
<accession>A0A8R1U9Z0</accession>
<sequence length="132" mass="14672">MSQFKKLFQKATGKNDKTVVNVVNDMDDVDQMTVNDQEKSTTEIDEFAGKLLGRDSCRKTAENDDDGFSASQTPAKKNAFYSGLDLLYGISEVKVKNVSEKMNIGKKNKDEITNSKVVYFSSNGRGYVVLPI</sequence>
<reference evidence="2" key="1">
    <citation type="journal article" date="2008" name="Nat. Genet.">
        <title>The Pristionchus pacificus genome provides a unique perspective on nematode lifestyle and parasitism.</title>
        <authorList>
            <person name="Dieterich C."/>
            <person name="Clifton S.W."/>
            <person name="Schuster L.N."/>
            <person name="Chinwalla A."/>
            <person name="Delehaunty K."/>
            <person name="Dinkelacker I."/>
            <person name="Fulton L."/>
            <person name="Fulton R."/>
            <person name="Godfrey J."/>
            <person name="Minx P."/>
            <person name="Mitreva M."/>
            <person name="Roeseler W."/>
            <person name="Tian H."/>
            <person name="Witte H."/>
            <person name="Yang S.P."/>
            <person name="Wilson R.K."/>
            <person name="Sommer R.J."/>
        </authorList>
    </citation>
    <scope>NUCLEOTIDE SEQUENCE [LARGE SCALE GENOMIC DNA]</scope>
    <source>
        <strain evidence="2">PS312</strain>
    </source>
</reference>
<dbReference type="AlphaFoldDB" id="A0A2A6BB00"/>
<dbReference type="Proteomes" id="UP000005239">
    <property type="component" value="Unassembled WGS sequence"/>
</dbReference>
<evidence type="ECO:0000313" key="2">
    <source>
        <dbReference type="Proteomes" id="UP000005239"/>
    </source>
</evidence>
<gene>
    <name evidence="1" type="primary">WBGene00104724</name>
</gene>
<organism evidence="1 2">
    <name type="scientific">Pristionchus pacificus</name>
    <name type="common">Parasitic nematode worm</name>
    <dbReference type="NCBI Taxonomy" id="54126"/>
    <lineage>
        <taxon>Eukaryota</taxon>
        <taxon>Metazoa</taxon>
        <taxon>Ecdysozoa</taxon>
        <taxon>Nematoda</taxon>
        <taxon>Chromadorea</taxon>
        <taxon>Rhabditida</taxon>
        <taxon>Rhabditina</taxon>
        <taxon>Diplogasteromorpha</taxon>
        <taxon>Diplogasteroidea</taxon>
        <taxon>Neodiplogasteridae</taxon>
        <taxon>Pristionchus</taxon>
    </lineage>
</organism>
<name>A0A2A6BB00_PRIPA</name>
<protein>
    <submittedName>
        <fullName evidence="1">Uncharacterized protein</fullName>
    </submittedName>
</protein>
<reference evidence="1" key="2">
    <citation type="submission" date="2022-06" db="UniProtKB">
        <authorList>
            <consortium name="EnsemblMetazoa"/>
        </authorList>
    </citation>
    <scope>IDENTIFICATION</scope>
    <source>
        <strain evidence="1">PS312</strain>
    </source>
</reference>